<evidence type="ECO:0000313" key="1">
    <source>
        <dbReference type="EMBL" id="ODA34406.1"/>
    </source>
</evidence>
<dbReference type="InterPro" id="IPR009645">
    <property type="entry name" value="GguC"/>
</dbReference>
<dbReference type="AlphaFoldDB" id="A0A1C3EME3"/>
<keyword evidence="2" id="KW-1185">Reference proteome</keyword>
<dbReference type="NCBIfam" id="NF040903">
    <property type="entry name" value="GguC"/>
    <property type="match status" value="1"/>
</dbReference>
<protein>
    <submittedName>
        <fullName evidence="1">FAH family protein</fullName>
    </submittedName>
</protein>
<organism evidence="1 2">
    <name type="scientific">Veronia pacifica</name>
    <dbReference type="NCBI Taxonomy" id="1080227"/>
    <lineage>
        <taxon>Bacteria</taxon>
        <taxon>Pseudomonadati</taxon>
        <taxon>Pseudomonadota</taxon>
        <taxon>Gammaproteobacteria</taxon>
        <taxon>Vibrionales</taxon>
        <taxon>Vibrionaceae</taxon>
        <taxon>Veronia</taxon>
    </lineage>
</organism>
<proteinExistence type="predicted"/>
<dbReference type="EMBL" id="LYBM01000008">
    <property type="protein sequence ID" value="ODA34406.1"/>
    <property type="molecule type" value="Genomic_DNA"/>
</dbReference>
<gene>
    <name evidence="1" type="ORF">A8L45_06710</name>
</gene>
<reference evidence="1 2" key="1">
    <citation type="submission" date="2016-05" db="EMBL/GenBank/DDBJ databases">
        <title>Genomic Taxonomy of the Vibrionaceae.</title>
        <authorList>
            <person name="Gomez-Gil B."/>
            <person name="Enciso-Ibarra J."/>
        </authorList>
    </citation>
    <scope>NUCLEOTIDE SEQUENCE [LARGE SCALE GENOMIC DNA]</scope>
    <source>
        <strain evidence="1 2">CAIM 1920</strain>
    </source>
</reference>
<accession>A0A1C3EME3</accession>
<dbReference type="GO" id="GO:0003824">
    <property type="term" value="F:catalytic activity"/>
    <property type="evidence" value="ECO:0007669"/>
    <property type="project" value="InterPro"/>
</dbReference>
<dbReference type="Proteomes" id="UP000094936">
    <property type="component" value="Unassembled WGS sequence"/>
</dbReference>
<dbReference type="SUPFAM" id="SSF56529">
    <property type="entry name" value="FAH"/>
    <property type="match status" value="1"/>
</dbReference>
<evidence type="ECO:0000313" key="2">
    <source>
        <dbReference type="Proteomes" id="UP000094936"/>
    </source>
</evidence>
<sequence length="336" mass="36805">MSLFRVIQYKTENSVNVAKVLDNEQVIPLASPSSLFALASEAVNTQQNLTTLIESKLSEQPISYQQLVSDGSILPPIAHPDPAHCLVTGTGLTHLGSADTRSAMHANIAKAEDKLTDSMKMFKMGVEDGKATVDRAASQPEWFYKGTGDIVQPPYRAIESPSFAADAGEEPELVGVYLNDNAGTPYRVGFAIGNEFSDHVTEKHNYLWLAHSKLRQCSFGPELIIGDLPQSLSGVSKIIRKDEVLWEKSFVTGEENMAHNIANLEHHHFKYAQFRHPGDLHIHFFGTSTLSFADGISTQDGDIFEISIPEFGRALRNPLKKLSDGGDAVTTVSVLK</sequence>
<comment type="caution">
    <text evidence="1">The sequence shown here is derived from an EMBL/GenBank/DDBJ whole genome shotgun (WGS) entry which is preliminary data.</text>
</comment>
<dbReference type="InterPro" id="IPR036663">
    <property type="entry name" value="Fumarylacetoacetase_C_sf"/>
</dbReference>
<name>A0A1C3EME3_9GAMM</name>
<dbReference type="OrthoDB" id="108649at2"/>
<dbReference type="Gene3D" id="3.90.850.10">
    <property type="entry name" value="Fumarylacetoacetase-like, C-terminal domain"/>
    <property type="match status" value="1"/>
</dbReference>
<dbReference type="RefSeq" id="WP_068900503.1">
    <property type="nucleotide sequence ID" value="NZ_JBHUIF010000004.1"/>
</dbReference>
<dbReference type="PIRSF" id="PIRSF033905">
    <property type="entry name" value="UCP033905"/>
    <property type="match status" value="1"/>
</dbReference>
<dbReference type="STRING" id="1080227.A8L45_06710"/>